<evidence type="ECO:0000256" key="2">
    <source>
        <dbReference type="ARBA" id="ARBA00022729"/>
    </source>
</evidence>
<dbReference type="Proteomes" id="UP000234881">
    <property type="component" value="Unassembled WGS sequence"/>
</dbReference>
<proteinExistence type="predicted"/>
<accession>A0A2N5XSR9</accession>
<sequence>MLNIAYAQSANPRPKGRLIVLASSMLFLALGGCASHNTMFTEEPIVAKITPVNMKLRELPPPSKRIPVAVYEFQDQTGQYKEAKAYQQLSRAVTQGGAAILIKALQDAGNRQWFTVVERTRLPNLLKERQIITEMRRLYRGERQINPKVLPPLKHASVIIEGGIVGYNSNINTGGIGARYLGIGADTKYSKDEITVALRAVSTKTGEVLATVTARKSVVSVALQAGVFRFIKLDELLEGEAGVTNNEPRQLAVESAVEKAVEALIVEGIELGIWNFRDPKHGHEYVERQKSQQYGAVKARPKTVKMKPETQKATTISATLPSIFRKRVTKNTKPVVKSIKRLPPTYSNSEDPVG</sequence>
<dbReference type="OrthoDB" id="1110708at2"/>
<dbReference type="EMBL" id="PKUQ01000016">
    <property type="protein sequence ID" value="PLW77549.1"/>
    <property type="molecule type" value="Genomic_DNA"/>
</dbReference>
<dbReference type="InterPro" id="IPR005534">
    <property type="entry name" value="Curli_assmbl/transp-comp_CsgG"/>
</dbReference>
<dbReference type="Pfam" id="PF03783">
    <property type="entry name" value="CsgG"/>
    <property type="match status" value="1"/>
</dbReference>
<reference evidence="6 7" key="1">
    <citation type="submission" date="2018-01" db="EMBL/GenBank/DDBJ databases">
        <title>The draft genome sequence of Cohaesibacter sp. H1304.</title>
        <authorList>
            <person name="Wang N.-N."/>
            <person name="Du Z.-J."/>
        </authorList>
    </citation>
    <scope>NUCLEOTIDE SEQUENCE [LARGE SCALE GENOMIC DNA]</scope>
    <source>
        <strain evidence="6 7">H1304</strain>
    </source>
</reference>
<keyword evidence="1" id="KW-1003">Cell membrane</keyword>
<organism evidence="6 7">
    <name type="scientific">Cohaesibacter celericrescens</name>
    <dbReference type="NCBI Taxonomy" id="2067669"/>
    <lineage>
        <taxon>Bacteria</taxon>
        <taxon>Pseudomonadati</taxon>
        <taxon>Pseudomonadota</taxon>
        <taxon>Alphaproteobacteria</taxon>
        <taxon>Hyphomicrobiales</taxon>
        <taxon>Cohaesibacteraceae</taxon>
    </lineage>
</organism>
<evidence type="ECO:0000256" key="3">
    <source>
        <dbReference type="ARBA" id="ARBA00023136"/>
    </source>
</evidence>
<keyword evidence="2" id="KW-0732">Signal</keyword>
<evidence type="ECO:0000256" key="1">
    <source>
        <dbReference type="ARBA" id="ARBA00022475"/>
    </source>
</evidence>
<evidence type="ECO:0000313" key="7">
    <source>
        <dbReference type="Proteomes" id="UP000234881"/>
    </source>
</evidence>
<evidence type="ECO:0000256" key="4">
    <source>
        <dbReference type="ARBA" id="ARBA00023139"/>
    </source>
</evidence>
<name>A0A2N5XSR9_9HYPH</name>
<dbReference type="GO" id="GO:0030288">
    <property type="term" value="C:outer membrane-bounded periplasmic space"/>
    <property type="evidence" value="ECO:0007669"/>
    <property type="project" value="InterPro"/>
</dbReference>
<keyword evidence="5" id="KW-0449">Lipoprotein</keyword>
<keyword evidence="3" id="KW-0472">Membrane</keyword>
<keyword evidence="7" id="KW-1185">Reference proteome</keyword>
<dbReference type="AlphaFoldDB" id="A0A2N5XSR9"/>
<protein>
    <submittedName>
        <fullName evidence="6">Curlin</fullName>
    </submittedName>
</protein>
<keyword evidence="4" id="KW-0564">Palmitate</keyword>
<gene>
    <name evidence="6" type="ORF">C0081_09550</name>
</gene>
<comment type="caution">
    <text evidence="6">The sequence shown here is derived from an EMBL/GenBank/DDBJ whole genome shotgun (WGS) entry which is preliminary data.</text>
</comment>
<dbReference type="PANTHER" id="PTHR41164:SF1">
    <property type="entry name" value="CURLI PRODUCTION ASSEMBLY_TRANSPORT COMPONENT CSGG"/>
    <property type="match status" value="1"/>
</dbReference>
<dbReference type="Gene3D" id="3.40.50.10610">
    <property type="entry name" value="ABC-type transport auxiliary lipoprotein component"/>
    <property type="match status" value="2"/>
</dbReference>
<evidence type="ECO:0000313" key="6">
    <source>
        <dbReference type="EMBL" id="PLW77549.1"/>
    </source>
</evidence>
<dbReference type="RefSeq" id="WP_101533566.1">
    <property type="nucleotide sequence ID" value="NZ_JBFHIU010000015.1"/>
</dbReference>
<evidence type="ECO:0000256" key="5">
    <source>
        <dbReference type="ARBA" id="ARBA00023288"/>
    </source>
</evidence>
<dbReference type="PANTHER" id="PTHR41164">
    <property type="entry name" value="CURLI PRODUCTION ASSEMBLY/TRANSPORT COMPONENT CSGG"/>
    <property type="match status" value="1"/>
</dbReference>